<gene>
    <name evidence="1" type="ORF">DN068_17155</name>
</gene>
<dbReference type="EMBL" id="QKTW01000022">
    <property type="protein sequence ID" value="PZF71793.1"/>
    <property type="molecule type" value="Genomic_DNA"/>
</dbReference>
<reference evidence="1 2" key="1">
    <citation type="submission" date="2018-06" db="EMBL/GenBank/DDBJ databases">
        <title>Mucibacter soli gen. nov., sp. nov., a new member of the family Chitinophagaceae producing mucin.</title>
        <authorList>
            <person name="Kim M.-K."/>
            <person name="Park S."/>
            <person name="Kim T.-S."/>
            <person name="Joung Y."/>
            <person name="Han J.-H."/>
            <person name="Kim S.B."/>
        </authorList>
    </citation>
    <scope>NUCLEOTIDE SEQUENCE [LARGE SCALE GENOMIC DNA]</scope>
    <source>
        <strain evidence="1 2">R1-15</strain>
    </source>
</reference>
<organism evidence="1 2">
    <name type="scientific">Taibaiella soli</name>
    <dbReference type="NCBI Taxonomy" id="1649169"/>
    <lineage>
        <taxon>Bacteria</taxon>
        <taxon>Pseudomonadati</taxon>
        <taxon>Bacteroidota</taxon>
        <taxon>Chitinophagia</taxon>
        <taxon>Chitinophagales</taxon>
        <taxon>Chitinophagaceae</taxon>
        <taxon>Taibaiella</taxon>
    </lineage>
</organism>
<keyword evidence="2" id="KW-1185">Reference proteome</keyword>
<dbReference type="Proteomes" id="UP000248745">
    <property type="component" value="Unassembled WGS sequence"/>
</dbReference>
<comment type="caution">
    <text evidence="1">The sequence shown here is derived from an EMBL/GenBank/DDBJ whole genome shotgun (WGS) entry which is preliminary data.</text>
</comment>
<evidence type="ECO:0008006" key="3">
    <source>
        <dbReference type="Google" id="ProtNLM"/>
    </source>
</evidence>
<dbReference type="AlphaFoldDB" id="A0A2W2BVG8"/>
<sequence length="284" mass="31159">MEKQKTNNQNTIYLYYPNYFTMIKHITALTLATLFFAINGRAQVSDAEAAKANNPLADTKALNFQNYYIPSIYEDASMKANSMLIRYAMPFAKGKVLVRVTQPLNTNPSGYDAIGRPTYSSGLGDLNFFATYTLSKPSSKMLIGIGPQVVIPTATSPYTGSGKWQLGGALVLFNTASRAFQWGTLITYQHSIAGQTDRPDASLLIVQPFGIFQLGKGAYLRSTALWSFNTETNSYNVPIGIGAGHVLKVDNVVLNIFLEPQFTILHQGLNQPALQIFGGINCQF</sequence>
<name>A0A2W2BVG8_9BACT</name>
<proteinExistence type="predicted"/>
<accession>A0A2W2BVG8</accession>
<evidence type="ECO:0000313" key="2">
    <source>
        <dbReference type="Proteomes" id="UP000248745"/>
    </source>
</evidence>
<protein>
    <recommendedName>
        <fullName evidence="3">Transporter</fullName>
    </recommendedName>
</protein>
<evidence type="ECO:0000313" key="1">
    <source>
        <dbReference type="EMBL" id="PZF71793.1"/>
    </source>
</evidence>